<accession>A0A8X6T8Y7</accession>
<reference evidence="1" key="1">
    <citation type="submission" date="2020-08" db="EMBL/GenBank/DDBJ databases">
        <title>Multicomponent nature underlies the extraordinary mechanical properties of spider dragline silk.</title>
        <authorList>
            <person name="Kono N."/>
            <person name="Nakamura H."/>
            <person name="Mori M."/>
            <person name="Yoshida Y."/>
            <person name="Ohtoshi R."/>
            <person name="Malay A.D."/>
            <person name="Moran D.A.P."/>
            <person name="Tomita M."/>
            <person name="Numata K."/>
            <person name="Arakawa K."/>
        </authorList>
    </citation>
    <scope>NUCLEOTIDE SEQUENCE</scope>
</reference>
<keyword evidence="2" id="KW-1185">Reference proteome</keyword>
<protein>
    <submittedName>
        <fullName evidence="1">Uncharacterized protein</fullName>
    </submittedName>
</protein>
<evidence type="ECO:0000313" key="1">
    <source>
        <dbReference type="EMBL" id="GFS82889.1"/>
    </source>
</evidence>
<gene>
    <name evidence="1" type="ORF">NPIL_108231</name>
</gene>
<dbReference type="AlphaFoldDB" id="A0A8X6T8Y7"/>
<organism evidence="1 2">
    <name type="scientific">Nephila pilipes</name>
    <name type="common">Giant wood spider</name>
    <name type="synonym">Nephila maculata</name>
    <dbReference type="NCBI Taxonomy" id="299642"/>
    <lineage>
        <taxon>Eukaryota</taxon>
        <taxon>Metazoa</taxon>
        <taxon>Ecdysozoa</taxon>
        <taxon>Arthropoda</taxon>
        <taxon>Chelicerata</taxon>
        <taxon>Arachnida</taxon>
        <taxon>Araneae</taxon>
        <taxon>Araneomorphae</taxon>
        <taxon>Entelegynae</taxon>
        <taxon>Araneoidea</taxon>
        <taxon>Nephilidae</taxon>
        <taxon>Nephila</taxon>
    </lineage>
</organism>
<comment type="caution">
    <text evidence="1">The sequence shown here is derived from an EMBL/GenBank/DDBJ whole genome shotgun (WGS) entry which is preliminary data.</text>
</comment>
<sequence length="72" mass="8084">MVAYIQFLVMEQGDSTIRSISGDFIRHVILRRSKKKKEDESCEVTSGDDGDLEPAAHRLRRVDATLVPDPLA</sequence>
<evidence type="ECO:0000313" key="2">
    <source>
        <dbReference type="Proteomes" id="UP000887013"/>
    </source>
</evidence>
<proteinExistence type="predicted"/>
<dbReference type="Proteomes" id="UP000887013">
    <property type="component" value="Unassembled WGS sequence"/>
</dbReference>
<dbReference type="EMBL" id="BMAW01051863">
    <property type="protein sequence ID" value="GFS82889.1"/>
    <property type="molecule type" value="Genomic_DNA"/>
</dbReference>
<name>A0A8X6T8Y7_NEPPI</name>